<dbReference type="Gene3D" id="3.90.1030.10">
    <property type="entry name" value="Ribosomal protein L17"/>
    <property type="match status" value="1"/>
</dbReference>
<dbReference type="GO" id="GO:0005762">
    <property type="term" value="C:mitochondrial large ribosomal subunit"/>
    <property type="evidence" value="ECO:0007669"/>
    <property type="project" value="TreeGrafter"/>
</dbReference>
<evidence type="ECO:0000256" key="4">
    <source>
        <dbReference type="ARBA" id="ARBA00035290"/>
    </source>
</evidence>
<dbReference type="Pfam" id="PF01196">
    <property type="entry name" value="Ribosomal_L17"/>
    <property type="match status" value="1"/>
</dbReference>
<name>A0A0K8SES5_LYGHE</name>
<dbReference type="SUPFAM" id="SSF64263">
    <property type="entry name" value="Prokaryotic ribosomal protein L17"/>
    <property type="match status" value="1"/>
</dbReference>
<dbReference type="PANTHER" id="PTHR14413:SF16">
    <property type="entry name" value="LARGE RIBOSOMAL SUBUNIT PROTEIN BL17M"/>
    <property type="match status" value="1"/>
</dbReference>
<reference evidence="7" key="1">
    <citation type="submission" date="2014-09" db="EMBL/GenBank/DDBJ databases">
        <authorList>
            <person name="Magalhaes I.L.F."/>
            <person name="Oliveira U."/>
            <person name="Santos F.R."/>
            <person name="Vidigal T.H.D.A."/>
            <person name="Brescovit A.D."/>
            <person name="Santos A.J."/>
        </authorList>
    </citation>
    <scope>NUCLEOTIDE SEQUENCE</scope>
</reference>
<keyword evidence="2" id="KW-0689">Ribosomal protein</keyword>
<keyword evidence="3" id="KW-0687">Ribonucleoprotein</keyword>
<dbReference type="InterPro" id="IPR000456">
    <property type="entry name" value="Ribosomal_bL17"/>
</dbReference>
<accession>A0A0K8SES5</accession>
<evidence type="ECO:0000256" key="2">
    <source>
        <dbReference type="ARBA" id="ARBA00022980"/>
    </source>
</evidence>
<proteinExistence type="inferred from homology"/>
<dbReference type="InterPro" id="IPR036373">
    <property type="entry name" value="Ribosomal_bL17_sf"/>
</dbReference>
<dbReference type="EMBL" id="GBRD01014227">
    <property type="protein sequence ID" value="JAG51599.1"/>
    <property type="molecule type" value="Transcribed_RNA"/>
</dbReference>
<evidence type="ECO:0000256" key="5">
    <source>
        <dbReference type="ARBA" id="ARBA00035413"/>
    </source>
</evidence>
<feature type="region of interest" description="Disordered" evidence="6">
    <location>
        <begin position="177"/>
        <end position="215"/>
    </location>
</feature>
<dbReference type="FunFam" id="3.90.1030.10:FF:000009">
    <property type="entry name" value="39S ribosomal protein L17, mitochondrial"/>
    <property type="match status" value="1"/>
</dbReference>
<dbReference type="PANTHER" id="PTHR14413">
    <property type="entry name" value="RIBOSOMAL PROTEIN L17"/>
    <property type="match status" value="1"/>
</dbReference>
<dbReference type="AlphaFoldDB" id="A0A0K8SES5"/>
<evidence type="ECO:0000313" key="7">
    <source>
        <dbReference type="EMBL" id="JAG51599.1"/>
    </source>
</evidence>
<evidence type="ECO:0000256" key="3">
    <source>
        <dbReference type="ARBA" id="ARBA00023274"/>
    </source>
</evidence>
<dbReference type="GO" id="GO:0006412">
    <property type="term" value="P:translation"/>
    <property type="evidence" value="ECO:0007669"/>
    <property type="project" value="InterPro"/>
</dbReference>
<sequence>MNQADVSRLVSRLKIRVNPKPRRLRNPDGPEGRLNKMRQTVLGLIKYERIELNSNTAEEARGYAERLISDAIRLGDKDPSMMETADYWLEEKQMVHKLFKVLVPRFENSTASFTKVYRAPGRFYPTSDTRTVIELRGHPFPPLTKDLSNNRNLLHNVLLDAAKREFRKQQYEKIVKGSAAVESPSPVETPAREANSGPLTVEKPVKSTEEPTTGS</sequence>
<dbReference type="GO" id="GO:0003735">
    <property type="term" value="F:structural constituent of ribosome"/>
    <property type="evidence" value="ECO:0007669"/>
    <property type="project" value="InterPro"/>
</dbReference>
<protein>
    <recommendedName>
        <fullName evidence="4">Large ribosomal subunit protein bL17m</fullName>
    </recommendedName>
    <alternativeName>
        <fullName evidence="5">39S ribosomal protein L17, mitochondrial</fullName>
    </alternativeName>
</protein>
<organism evidence="7">
    <name type="scientific">Lygus hesperus</name>
    <name type="common">Western plant bug</name>
    <dbReference type="NCBI Taxonomy" id="30085"/>
    <lineage>
        <taxon>Eukaryota</taxon>
        <taxon>Metazoa</taxon>
        <taxon>Ecdysozoa</taxon>
        <taxon>Arthropoda</taxon>
        <taxon>Hexapoda</taxon>
        <taxon>Insecta</taxon>
        <taxon>Pterygota</taxon>
        <taxon>Neoptera</taxon>
        <taxon>Paraneoptera</taxon>
        <taxon>Hemiptera</taxon>
        <taxon>Heteroptera</taxon>
        <taxon>Panheteroptera</taxon>
        <taxon>Cimicomorpha</taxon>
        <taxon>Miridae</taxon>
        <taxon>Mirini</taxon>
        <taxon>Lygus</taxon>
    </lineage>
</organism>
<comment type="similarity">
    <text evidence="1">Belongs to the bacterial ribosomal protein bL17 family.</text>
</comment>
<evidence type="ECO:0000256" key="6">
    <source>
        <dbReference type="SAM" id="MobiDB-lite"/>
    </source>
</evidence>
<evidence type="ECO:0000256" key="1">
    <source>
        <dbReference type="ARBA" id="ARBA00008777"/>
    </source>
</evidence>